<protein>
    <submittedName>
        <fullName evidence="2">TonB-linked outer membrane protein, SusC/RagA fa mily</fullName>
    </submittedName>
</protein>
<dbReference type="AlphaFoldDB" id="A0A124E229"/>
<evidence type="ECO:0000256" key="1">
    <source>
        <dbReference type="SAM" id="MobiDB-lite"/>
    </source>
</evidence>
<feature type="region of interest" description="Disordered" evidence="1">
    <location>
        <begin position="28"/>
        <end position="56"/>
    </location>
</feature>
<reference evidence="3" key="1">
    <citation type="journal article" date="2016" name="Genome Announc.">
        <title>Draft Genome Sequences of Five Rapidly Growing Mycobacterium Species, M. thermoresistibile, M. fortuitum subsp. acetamidolyticum, M. canariasense, M. brisbanense, and M. novocastrense.</title>
        <authorList>
            <person name="Katahira K."/>
            <person name="Ogura Y."/>
            <person name="Gotoh Y."/>
            <person name="Hayashi T."/>
        </authorList>
    </citation>
    <scope>NUCLEOTIDE SEQUENCE [LARGE SCALE GENOMIC DNA]</scope>
    <source>
        <strain evidence="3">JCM15298</strain>
    </source>
</reference>
<dbReference type="RefSeq" id="WP_165605313.1">
    <property type="nucleotide sequence ID" value="NZ_BCSY01000039.1"/>
</dbReference>
<evidence type="ECO:0000313" key="2">
    <source>
        <dbReference type="EMBL" id="GAS95524.1"/>
    </source>
</evidence>
<proteinExistence type="predicted"/>
<reference evidence="3" key="2">
    <citation type="submission" date="2016-02" db="EMBL/GenBank/DDBJ databases">
        <title>Draft genome sequence of five rapidly growing Mycobacterium species.</title>
        <authorList>
            <person name="Katahira K."/>
            <person name="Gotou Y."/>
            <person name="Iida K."/>
            <person name="Ogura Y."/>
            <person name="Hayashi T."/>
        </authorList>
    </citation>
    <scope>NUCLEOTIDE SEQUENCE [LARGE SCALE GENOMIC DNA]</scope>
    <source>
        <strain evidence="3">JCM15298</strain>
    </source>
</reference>
<feature type="compositionally biased region" description="Low complexity" evidence="1">
    <location>
        <begin position="28"/>
        <end position="43"/>
    </location>
</feature>
<name>A0A124E229_MYCCR</name>
<comment type="caution">
    <text evidence="2">The sequence shown here is derived from an EMBL/GenBank/DDBJ whole genome shotgun (WGS) entry which is preliminary data.</text>
</comment>
<dbReference type="Proteomes" id="UP000069443">
    <property type="component" value="Unassembled WGS sequence"/>
</dbReference>
<dbReference type="EMBL" id="BCSY01000039">
    <property type="protein sequence ID" value="GAS95524.1"/>
    <property type="molecule type" value="Genomic_DNA"/>
</dbReference>
<evidence type="ECO:0000313" key="3">
    <source>
        <dbReference type="Proteomes" id="UP000069443"/>
    </source>
</evidence>
<organism evidence="2 3">
    <name type="scientific">Mycolicibacterium canariasense</name>
    <name type="common">Mycobacterium canariasense</name>
    <dbReference type="NCBI Taxonomy" id="228230"/>
    <lineage>
        <taxon>Bacteria</taxon>
        <taxon>Bacillati</taxon>
        <taxon>Actinomycetota</taxon>
        <taxon>Actinomycetes</taxon>
        <taxon>Mycobacteriales</taxon>
        <taxon>Mycobacteriaceae</taxon>
        <taxon>Mycolicibacterium</taxon>
    </lineage>
</organism>
<keyword evidence="3" id="KW-1185">Reference proteome</keyword>
<sequence length="81" mass="8584">MPTHRVGVPRGLREAVMVGVPAEAAARVPGAGAAGVPRAGAARNVRRSPAVAGRARRAEVGLQPVLPPRRRPEKPVQWRAW</sequence>
<accession>A0A124E229</accession>
<gene>
    <name evidence="2" type="ORF">RMCC_2490</name>
</gene>